<comment type="caution">
    <text evidence="13">The sequence shown here is derived from an EMBL/GenBank/DDBJ whole genome shotgun (WGS) entry which is preliminary data.</text>
</comment>
<feature type="transmembrane region" description="Helical" evidence="11">
    <location>
        <begin position="12"/>
        <end position="37"/>
    </location>
</feature>
<dbReference type="InterPro" id="IPR012902">
    <property type="entry name" value="N_methyl_site"/>
</dbReference>
<evidence type="ECO:0000256" key="7">
    <source>
        <dbReference type="ARBA" id="ARBA00022989"/>
    </source>
</evidence>
<evidence type="ECO:0000256" key="11">
    <source>
        <dbReference type="SAM" id="Phobius"/>
    </source>
</evidence>
<feature type="domain" description="General secretion pathway GspH" evidence="12">
    <location>
        <begin position="45"/>
        <end position="142"/>
    </location>
</feature>
<dbReference type="NCBIfam" id="TIGR02532">
    <property type="entry name" value="IV_pilin_GFxxxE"/>
    <property type="match status" value="1"/>
</dbReference>
<evidence type="ECO:0000256" key="2">
    <source>
        <dbReference type="ARBA" id="ARBA00021549"/>
    </source>
</evidence>
<organism evidence="13 14">
    <name type="scientific">Zhongshania marina</name>
    <dbReference type="NCBI Taxonomy" id="2304603"/>
    <lineage>
        <taxon>Bacteria</taxon>
        <taxon>Pseudomonadati</taxon>
        <taxon>Pseudomonadota</taxon>
        <taxon>Gammaproteobacteria</taxon>
        <taxon>Cellvibrionales</taxon>
        <taxon>Spongiibacteraceae</taxon>
        <taxon>Zhongshania</taxon>
    </lineage>
</organism>
<evidence type="ECO:0000256" key="4">
    <source>
        <dbReference type="ARBA" id="ARBA00022481"/>
    </source>
</evidence>
<proteinExistence type="inferred from homology"/>
<gene>
    <name evidence="13" type="ORF">D0911_14495</name>
</gene>
<protein>
    <recommendedName>
        <fullName evidence="2">Type II secretion system protein H</fullName>
    </recommendedName>
    <alternativeName>
        <fullName evidence="10">General secretion pathway protein H</fullName>
    </alternativeName>
</protein>
<dbReference type="InterPro" id="IPR022346">
    <property type="entry name" value="T2SS_GspH"/>
</dbReference>
<dbReference type="Pfam" id="PF12019">
    <property type="entry name" value="GspH"/>
    <property type="match status" value="1"/>
</dbReference>
<evidence type="ECO:0000256" key="9">
    <source>
        <dbReference type="ARBA" id="ARBA00025772"/>
    </source>
</evidence>
<reference evidence="13 14" key="1">
    <citation type="submission" date="2018-10" db="EMBL/GenBank/DDBJ databases">
        <title>Draft genome sequence of Zhongshania sp. DSW25-10.</title>
        <authorList>
            <person name="Oh J."/>
        </authorList>
    </citation>
    <scope>NUCLEOTIDE SEQUENCE [LARGE SCALE GENOMIC DNA]</scope>
    <source>
        <strain evidence="13 14">DSW25-10</strain>
    </source>
</reference>
<keyword evidence="6 11" id="KW-0812">Transmembrane</keyword>
<evidence type="ECO:0000259" key="12">
    <source>
        <dbReference type="Pfam" id="PF12019"/>
    </source>
</evidence>
<sequence>MLEMKVNSGFNLLELLVTLTIVGILAAIGVPSFNVLIENQRIRSASNDLIASLNFARSEAITKNTAVTMTQVTGGWVNGWTVSTAGGTVQNADGFGGVAVAASTTTFQYNSDGRTTSAVTFSLVPSSGNSGRAKCVTVSLSGKPTSESGEC</sequence>
<dbReference type="EMBL" id="RHGB01000017">
    <property type="protein sequence ID" value="RNL60041.1"/>
    <property type="molecule type" value="Genomic_DNA"/>
</dbReference>
<keyword evidence="8 11" id="KW-0472">Membrane</keyword>
<dbReference type="Gene3D" id="3.55.40.10">
    <property type="entry name" value="minor pseudopilin epsh domain"/>
    <property type="match status" value="1"/>
</dbReference>
<evidence type="ECO:0000313" key="14">
    <source>
        <dbReference type="Proteomes" id="UP000274695"/>
    </source>
</evidence>
<keyword evidence="4" id="KW-0488">Methylation</keyword>
<evidence type="ECO:0000256" key="5">
    <source>
        <dbReference type="ARBA" id="ARBA00022519"/>
    </source>
</evidence>
<dbReference type="InterPro" id="IPR045584">
    <property type="entry name" value="Pilin-like"/>
</dbReference>
<dbReference type="SUPFAM" id="SSF54523">
    <property type="entry name" value="Pili subunits"/>
    <property type="match status" value="1"/>
</dbReference>
<evidence type="ECO:0000256" key="6">
    <source>
        <dbReference type="ARBA" id="ARBA00022692"/>
    </source>
</evidence>
<dbReference type="Pfam" id="PF07963">
    <property type="entry name" value="N_methyl"/>
    <property type="match status" value="1"/>
</dbReference>
<comment type="subcellular location">
    <subcellularLocation>
        <location evidence="1">Cell inner membrane</location>
        <topology evidence="1">Single-pass membrane protein</topology>
    </subcellularLocation>
</comment>
<evidence type="ECO:0000313" key="13">
    <source>
        <dbReference type="EMBL" id="RNL60041.1"/>
    </source>
</evidence>
<dbReference type="RefSeq" id="WP_123183145.1">
    <property type="nucleotide sequence ID" value="NZ_RHGB01000017.1"/>
</dbReference>
<keyword evidence="14" id="KW-1185">Reference proteome</keyword>
<name>A0ABX9W1V5_9GAMM</name>
<accession>A0ABX9W1V5</accession>
<comment type="similarity">
    <text evidence="9">Belongs to the GSP H family.</text>
</comment>
<keyword evidence="3" id="KW-1003">Cell membrane</keyword>
<keyword evidence="5" id="KW-0997">Cell inner membrane</keyword>
<evidence type="ECO:0000256" key="8">
    <source>
        <dbReference type="ARBA" id="ARBA00023136"/>
    </source>
</evidence>
<keyword evidence="7 11" id="KW-1133">Transmembrane helix</keyword>
<evidence type="ECO:0000256" key="1">
    <source>
        <dbReference type="ARBA" id="ARBA00004377"/>
    </source>
</evidence>
<evidence type="ECO:0000256" key="10">
    <source>
        <dbReference type="ARBA" id="ARBA00030775"/>
    </source>
</evidence>
<dbReference type="Proteomes" id="UP000274695">
    <property type="component" value="Unassembled WGS sequence"/>
</dbReference>
<evidence type="ECO:0000256" key="3">
    <source>
        <dbReference type="ARBA" id="ARBA00022475"/>
    </source>
</evidence>